<sequence length="236" mass="26395">MSALKTKHSTPKYGLVYLASLIGKASQKHKGKISLSLATKTALAIYYDGEDNSITTECQIKVENLGNQLVQQKGKPKIEVYEKDRKKGVGALTTHARDSSDIIAIVLVYCMANNNIIRFHPTRRNINGLLRRKSLTTVQGLNKEFSYNKNLIDLKKEFCCNGTEVQDLELGLVIQLQNIESKLRQIEEDPEGAGTAHLYSVTLKISGVANRAFEPLFERQAQAEKIKSVQGMLQRF</sequence>
<dbReference type="InterPro" id="IPR002687">
    <property type="entry name" value="Nop_dom"/>
</dbReference>
<evidence type="ECO:0000256" key="1">
    <source>
        <dbReference type="RuleBase" id="RU365069"/>
    </source>
</evidence>
<protein>
    <recommendedName>
        <fullName evidence="1">Exocyst complex component SEC5</fullName>
    </recommendedName>
</protein>
<organism evidence="3">
    <name type="scientific">Zea mays</name>
    <name type="common">Maize</name>
    <dbReference type="NCBI Taxonomy" id="4577"/>
    <lineage>
        <taxon>Eukaryota</taxon>
        <taxon>Viridiplantae</taxon>
        <taxon>Streptophyta</taxon>
        <taxon>Embryophyta</taxon>
        <taxon>Tracheophyta</taxon>
        <taxon>Spermatophyta</taxon>
        <taxon>Magnoliopsida</taxon>
        <taxon>Liliopsida</taxon>
        <taxon>Poales</taxon>
        <taxon>Poaceae</taxon>
        <taxon>PACMAD clade</taxon>
        <taxon>Panicoideae</taxon>
        <taxon>Andropogonodae</taxon>
        <taxon>Andropogoneae</taxon>
        <taxon>Tripsacinae</taxon>
        <taxon>Zea</taxon>
    </lineage>
</organism>
<dbReference type="PROSITE" id="PS50296">
    <property type="entry name" value="SUI1"/>
    <property type="match status" value="1"/>
</dbReference>
<dbReference type="GO" id="GO:0003743">
    <property type="term" value="F:translation initiation factor activity"/>
    <property type="evidence" value="ECO:0007669"/>
    <property type="project" value="InterPro"/>
</dbReference>
<dbReference type="GO" id="GO:0006887">
    <property type="term" value="P:exocytosis"/>
    <property type="evidence" value="ECO:0007669"/>
    <property type="project" value="UniProtKB-KW"/>
</dbReference>
<reference evidence="3" key="1">
    <citation type="submission" date="2015-12" db="EMBL/GenBank/DDBJ databases">
        <title>Update maize B73 reference genome by single molecule sequencing technologies.</title>
        <authorList>
            <consortium name="Maize Genome Sequencing Project"/>
            <person name="Ware D."/>
        </authorList>
    </citation>
    <scope>NUCLEOTIDE SEQUENCE [LARGE SCALE GENOMIC DNA]</scope>
    <source>
        <tissue evidence="3">Seedling</tissue>
    </source>
</reference>
<dbReference type="GO" id="GO:0006893">
    <property type="term" value="P:Golgi to plasma membrane transport"/>
    <property type="evidence" value="ECO:0007669"/>
    <property type="project" value="UniProtKB-UniRule"/>
</dbReference>
<dbReference type="STRING" id="4577.A0A1D6JN18"/>
<dbReference type="GO" id="GO:0000145">
    <property type="term" value="C:exocyst"/>
    <property type="evidence" value="ECO:0007669"/>
    <property type="project" value="UniProtKB-UniRule"/>
</dbReference>
<proteinExistence type="inferred from homology"/>
<name>A0A1D6JN18_MAIZE</name>
<dbReference type="SUPFAM" id="SSF89124">
    <property type="entry name" value="Nop domain"/>
    <property type="match status" value="1"/>
</dbReference>
<keyword evidence="1" id="KW-0653">Protein transport</keyword>
<gene>
    <name evidence="3" type="ORF">ZEAMMB73_Zm00001d027566</name>
</gene>
<evidence type="ECO:0000259" key="2">
    <source>
        <dbReference type="PROSITE" id="PS50296"/>
    </source>
</evidence>
<dbReference type="Pfam" id="PF01798">
    <property type="entry name" value="Nop"/>
    <property type="match status" value="1"/>
</dbReference>
<dbReference type="InterPro" id="IPR001950">
    <property type="entry name" value="SUI1"/>
</dbReference>
<comment type="similarity">
    <text evidence="1">Belongs to the SEC5 family.</text>
</comment>
<comment type="function">
    <text evidence="1">Component of the exocyst complex involved in the docking of exocytic vesicles with fusion sites on the plasma membrane.</text>
</comment>
<dbReference type="EMBL" id="CM007647">
    <property type="protein sequence ID" value="ONL93436.1"/>
    <property type="molecule type" value="Genomic_DNA"/>
</dbReference>
<dbReference type="Gene3D" id="3.30.780.10">
    <property type="entry name" value="SUI1-like domain"/>
    <property type="match status" value="1"/>
</dbReference>
<dbReference type="AlphaFoldDB" id="A0A1D6JN18"/>
<dbReference type="Pfam" id="PF01253">
    <property type="entry name" value="SUI1"/>
    <property type="match status" value="1"/>
</dbReference>
<dbReference type="Gene3D" id="1.10.246.90">
    <property type="entry name" value="Nop domain"/>
    <property type="match status" value="1"/>
</dbReference>
<feature type="domain" description="SUI1" evidence="2">
    <location>
        <begin position="132"/>
        <end position="177"/>
    </location>
</feature>
<evidence type="ECO:0000313" key="3">
    <source>
        <dbReference type="EMBL" id="ONL93436.1"/>
    </source>
</evidence>
<dbReference type="InterPro" id="IPR036070">
    <property type="entry name" value="Nop_dom_sf"/>
</dbReference>
<dbReference type="GO" id="GO:0015031">
    <property type="term" value="P:protein transport"/>
    <property type="evidence" value="ECO:0007669"/>
    <property type="project" value="UniProtKB-KW"/>
</dbReference>
<comment type="subunit">
    <text evidence="1">Component of the exocyst complex.</text>
</comment>
<dbReference type="InterPro" id="IPR029175">
    <property type="entry name" value="EXOC2/Sec5"/>
</dbReference>
<dbReference type="PANTHER" id="PTHR13043:SF1">
    <property type="entry name" value="EXOCYST COMPLEX COMPONENT 2"/>
    <property type="match status" value="1"/>
</dbReference>
<keyword evidence="1" id="KW-0268">Exocytosis</keyword>
<dbReference type="ExpressionAtlas" id="A0A1D6JN18">
    <property type="expression patterns" value="baseline and differential"/>
</dbReference>
<dbReference type="SUPFAM" id="SSF55159">
    <property type="entry name" value="eIF1-like"/>
    <property type="match status" value="1"/>
</dbReference>
<dbReference type="PANTHER" id="PTHR13043">
    <property type="entry name" value="EXOCYST COMPLEX COMPONENT SEC5"/>
    <property type="match status" value="1"/>
</dbReference>
<keyword evidence="1" id="KW-0813">Transport</keyword>
<dbReference type="InterPro" id="IPR036877">
    <property type="entry name" value="SUI1_dom_sf"/>
</dbReference>
<dbReference type="InterPro" id="IPR042239">
    <property type="entry name" value="Nop_C"/>
</dbReference>
<dbReference type="SMR" id="A0A1D6JN18"/>
<accession>A0A1D6JN18</accession>
<dbReference type="InParanoid" id="A0A1D6JN18"/>